<dbReference type="CDD" id="cd11614">
    <property type="entry name" value="SAF_CpaB_FlgA_like"/>
    <property type="match status" value="1"/>
</dbReference>
<sequence>MVEAKRKAFIFILLAFILAIIAAGLIIQQLQAIAESTSQTIEVAVASEEIDSYEEFNDSNVDWVDVPLTDQAENFIQQKSDLEDSISIVNLEAGNYITSNMVREKSSIPPNERIVRLDATDNVMKDEAIGEGDNLDIIVVYDTDEGTTVSPAFRDVPVVEVNGEEVLVRMDIEVAQELIYYQNIAKQIRVLRVSNSNAQVEEQSEGE</sequence>
<accession>A0A3N5C1L6</accession>
<dbReference type="RefSeq" id="WP_124223679.1">
    <property type="nucleotide sequence ID" value="NZ_RKRF01000014.1"/>
</dbReference>
<dbReference type="OrthoDB" id="2989382at2"/>
<protein>
    <submittedName>
        <fullName evidence="1">Flp pilus assembly protein CpaB</fullName>
    </submittedName>
</protein>
<evidence type="ECO:0000313" key="1">
    <source>
        <dbReference type="EMBL" id="RPF50071.1"/>
    </source>
</evidence>
<gene>
    <name evidence="1" type="ORF">EDC24_2888</name>
</gene>
<evidence type="ECO:0000313" key="2">
    <source>
        <dbReference type="Proteomes" id="UP000276443"/>
    </source>
</evidence>
<dbReference type="Proteomes" id="UP000276443">
    <property type="component" value="Unassembled WGS sequence"/>
</dbReference>
<name>A0A3N5C1L6_9BACI</name>
<reference evidence="1 2" key="1">
    <citation type="submission" date="2018-11" db="EMBL/GenBank/DDBJ databases">
        <title>Genomic Encyclopedia of Type Strains, Phase IV (KMG-IV): sequencing the most valuable type-strain genomes for metagenomic binning, comparative biology and taxonomic classification.</title>
        <authorList>
            <person name="Goeker M."/>
        </authorList>
    </citation>
    <scope>NUCLEOTIDE SEQUENCE [LARGE SCALE GENOMIC DNA]</scope>
    <source>
        <strain evidence="1 2">DSM 18090</strain>
    </source>
</reference>
<proteinExistence type="predicted"/>
<organism evidence="1 2">
    <name type="scientific">Aquisalibacillus elongatus</name>
    <dbReference type="NCBI Taxonomy" id="485577"/>
    <lineage>
        <taxon>Bacteria</taxon>
        <taxon>Bacillati</taxon>
        <taxon>Bacillota</taxon>
        <taxon>Bacilli</taxon>
        <taxon>Bacillales</taxon>
        <taxon>Bacillaceae</taxon>
        <taxon>Aquisalibacillus</taxon>
    </lineage>
</organism>
<keyword evidence="2" id="KW-1185">Reference proteome</keyword>
<comment type="caution">
    <text evidence="1">The sequence shown here is derived from an EMBL/GenBank/DDBJ whole genome shotgun (WGS) entry which is preliminary data.</text>
</comment>
<dbReference type="EMBL" id="RKRF01000014">
    <property type="protein sequence ID" value="RPF50071.1"/>
    <property type="molecule type" value="Genomic_DNA"/>
</dbReference>
<dbReference type="AlphaFoldDB" id="A0A3N5C1L6"/>